<accession>A0A8J2Z6X8</accession>
<dbReference type="Pfam" id="PF05973">
    <property type="entry name" value="Gp49"/>
    <property type="match status" value="1"/>
</dbReference>
<sequence>MSKLLKPLKWVGSSLDDLKQFPDEVKRAVGFALDFAQRGTKHDKAKPLKGNDFKGASTLEVVEDYDGNTYRAVYTVKLKDAIYVLHCFQKKSKTGISTPKTDIDLIKKRLKEILNMQEK</sequence>
<protein>
    <recommendedName>
        <fullName evidence="3">Addiction module toxin RelE</fullName>
    </recommendedName>
</protein>
<reference evidence="1" key="2">
    <citation type="submission" date="2020-09" db="EMBL/GenBank/DDBJ databases">
        <authorList>
            <person name="Sun Q."/>
            <person name="Zhou Y."/>
        </authorList>
    </citation>
    <scope>NUCLEOTIDE SEQUENCE</scope>
    <source>
        <strain evidence="1">CGMCC 1.15758</strain>
    </source>
</reference>
<evidence type="ECO:0008006" key="3">
    <source>
        <dbReference type="Google" id="ProtNLM"/>
    </source>
</evidence>
<gene>
    <name evidence="1" type="ORF">GCM10010995_25670</name>
</gene>
<dbReference type="OrthoDB" id="9797093at2"/>
<evidence type="ECO:0000313" key="1">
    <source>
        <dbReference type="EMBL" id="GGG07051.1"/>
    </source>
</evidence>
<reference evidence="1" key="1">
    <citation type="journal article" date="2014" name="Int. J. Syst. Evol. Microbiol.">
        <title>Complete genome sequence of Corynebacterium casei LMG S-19264T (=DSM 44701T), isolated from a smear-ripened cheese.</title>
        <authorList>
            <consortium name="US DOE Joint Genome Institute (JGI-PGF)"/>
            <person name="Walter F."/>
            <person name="Albersmeier A."/>
            <person name="Kalinowski J."/>
            <person name="Ruckert C."/>
        </authorList>
    </citation>
    <scope>NUCLEOTIDE SEQUENCE</scope>
    <source>
        <strain evidence="1">CGMCC 1.15758</strain>
    </source>
</reference>
<dbReference type="RefSeq" id="WP_117004009.1">
    <property type="nucleotide sequence ID" value="NZ_BMJS01000047.1"/>
</dbReference>
<dbReference type="InterPro" id="IPR009241">
    <property type="entry name" value="HigB-like"/>
</dbReference>
<dbReference type="AlphaFoldDB" id="A0A8J2Z6X8"/>
<dbReference type="Proteomes" id="UP000636949">
    <property type="component" value="Unassembled WGS sequence"/>
</dbReference>
<evidence type="ECO:0000313" key="2">
    <source>
        <dbReference type="Proteomes" id="UP000636949"/>
    </source>
</evidence>
<comment type="caution">
    <text evidence="1">The sequence shown here is derived from an EMBL/GenBank/DDBJ whole genome shotgun (WGS) entry which is preliminary data.</text>
</comment>
<name>A0A8J2Z6X8_9GAMM</name>
<organism evidence="1 2">
    <name type="scientific">Cysteiniphilum litorale</name>
    <dbReference type="NCBI Taxonomy" id="2056700"/>
    <lineage>
        <taxon>Bacteria</taxon>
        <taxon>Pseudomonadati</taxon>
        <taxon>Pseudomonadota</taxon>
        <taxon>Gammaproteobacteria</taxon>
        <taxon>Thiotrichales</taxon>
        <taxon>Fastidiosibacteraceae</taxon>
        <taxon>Cysteiniphilum</taxon>
    </lineage>
</organism>
<keyword evidence="2" id="KW-1185">Reference proteome</keyword>
<dbReference type="EMBL" id="BMJS01000047">
    <property type="protein sequence ID" value="GGG07051.1"/>
    <property type="molecule type" value="Genomic_DNA"/>
</dbReference>
<proteinExistence type="predicted"/>